<keyword evidence="1" id="KW-0472">Membrane</keyword>
<comment type="caution">
    <text evidence="2">The sequence shown here is derived from an EMBL/GenBank/DDBJ whole genome shotgun (WGS) entry which is preliminary data.</text>
</comment>
<proteinExistence type="predicted"/>
<evidence type="ECO:0000313" key="2">
    <source>
        <dbReference type="EMBL" id="RZS69112.1"/>
    </source>
</evidence>
<dbReference type="RefSeq" id="WP_130543477.1">
    <property type="nucleotide sequence ID" value="NZ_CP042431.1"/>
</dbReference>
<evidence type="ECO:0000313" key="3">
    <source>
        <dbReference type="Proteomes" id="UP000293874"/>
    </source>
</evidence>
<evidence type="ECO:0000256" key="1">
    <source>
        <dbReference type="SAM" id="Phobius"/>
    </source>
</evidence>
<keyword evidence="1" id="KW-0812">Transmembrane</keyword>
<feature type="transmembrane region" description="Helical" evidence="1">
    <location>
        <begin position="108"/>
        <end position="125"/>
    </location>
</feature>
<keyword evidence="3" id="KW-1185">Reference proteome</keyword>
<evidence type="ECO:0008006" key="4">
    <source>
        <dbReference type="Google" id="ProtNLM"/>
    </source>
</evidence>
<name>A0A4Q7MQL0_9BACT</name>
<accession>A0A4Q7MQL0</accession>
<dbReference type="EMBL" id="SGXA01000003">
    <property type="protein sequence ID" value="RZS69112.1"/>
    <property type="molecule type" value="Genomic_DNA"/>
</dbReference>
<protein>
    <recommendedName>
        <fullName evidence="4">DUF2335 domain-containing protein</fullName>
    </recommendedName>
</protein>
<dbReference type="Proteomes" id="UP000293874">
    <property type="component" value="Unassembled WGS sequence"/>
</dbReference>
<reference evidence="2 3" key="1">
    <citation type="submission" date="2019-02" db="EMBL/GenBank/DDBJ databases">
        <title>Genomic Encyclopedia of Type Strains, Phase IV (KMG-IV): sequencing the most valuable type-strain genomes for metagenomic binning, comparative biology and taxonomic classification.</title>
        <authorList>
            <person name="Goeker M."/>
        </authorList>
    </citation>
    <scope>NUCLEOTIDE SEQUENCE [LARGE SCALE GENOMIC DNA]</scope>
    <source>
        <strain evidence="2 3">DSM 18116</strain>
    </source>
</reference>
<keyword evidence="1" id="KW-1133">Transmembrane helix</keyword>
<feature type="transmembrane region" description="Helical" evidence="1">
    <location>
        <begin position="80"/>
        <end position="96"/>
    </location>
</feature>
<sequence>MNSNLLELLRMLETIEKPELPGIQYNASIPSVDTLKEIKELEPALQTRLFRFTEDEAVFRRFMIQRLVDKSFRAARWNQVFALLGICMISILVFLFMREGHAREGKFIAIGVMGTIASLFIIQKLPGIPNRKEKK</sequence>
<dbReference type="AlphaFoldDB" id="A0A4Q7MQL0"/>
<organism evidence="2 3">
    <name type="scientific">Pseudobacter ginsenosidimutans</name>
    <dbReference type="NCBI Taxonomy" id="661488"/>
    <lineage>
        <taxon>Bacteria</taxon>
        <taxon>Pseudomonadati</taxon>
        <taxon>Bacteroidota</taxon>
        <taxon>Chitinophagia</taxon>
        <taxon>Chitinophagales</taxon>
        <taxon>Chitinophagaceae</taxon>
        <taxon>Pseudobacter</taxon>
    </lineage>
</organism>
<gene>
    <name evidence="2" type="ORF">EV199_4937</name>
</gene>